<reference evidence="2 3" key="1">
    <citation type="submission" date="2019-03" db="EMBL/GenBank/DDBJ databases">
        <title>Above-ground endophytic microbial communities from plants in different locations in the United States.</title>
        <authorList>
            <person name="Frank C."/>
        </authorList>
    </citation>
    <scope>NUCLEOTIDE SEQUENCE [LARGE SCALE GENOMIC DNA]</scope>
    <source>
        <strain evidence="2 3">LP_13_YM</strain>
    </source>
</reference>
<keyword evidence="2" id="KW-0808">Transferase</keyword>
<dbReference type="EMBL" id="SMCS01000001">
    <property type="protein sequence ID" value="TCV97634.1"/>
    <property type="molecule type" value="Genomic_DNA"/>
</dbReference>
<dbReference type="GO" id="GO:0016740">
    <property type="term" value="F:transferase activity"/>
    <property type="evidence" value="ECO:0007669"/>
    <property type="project" value="UniProtKB-KW"/>
</dbReference>
<proteinExistence type="predicted"/>
<dbReference type="Pfam" id="PF12000">
    <property type="entry name" value="Glyco_trans_4_3"/>
    <property type="match status" value="1"/>
</dbReference>
<gene>
    <name evidence="2" type="ORF">EC912_101651</name>
</gene>
<sequence length="192" mass="21514">MSMSLSGLNGASLSDIVRKFLSMDGVEGAVSVPYIDSKGIATVSVGINLSIKRFAASYLQLIGITKANRVLALEKIFSGTFTSKNDLIQKIKQANGGASYLSGLSKNLFLKDVFPRARLIHFCEFYYHTNGQDFSFDPEFPNTVDDVLRLRVRNFLHLMAMEQADAGIAPTHWQRSRFPESYQSKWDVRHAR</sequence>
<feature type="domain" description="Glycosyl transferase family 4" evidence="1">
    <location>
        <begin position="103"/>
        <end position="190"/>
    </location>
</feature>
<evidence type="ECO:0000313" key="2">
    <source>
        <dbReference type="EMBL" id="TCV97634.1"/>
    </source>
</evidence>
<evidence type="ECO:0000259" key="1">
    <source>
        <dbReference type="Pfam" id="PF12000"/>
    </source>
</evidence>
<dbReference type="Proteomes" id="UP000295645">
    <property type="component" value="Unassembled WGS sequence"/>
</dbReference>
<keyword evidence="3" id="KW-1185">Reference proteome</keyword>
<accession>A0A4R3Z1A9</accession>
<comment type="caution">
    <text evidence="2">The sequence shown here is derived from an EMBL/GenBank/DDBJ whole genome shotgun (WGS) entry which is preliminary data.</text>
</comment>
<organism evidence="2 3">
    <name type="scientific">Luteibacter rhizovicinus</name>
    <dbReference type="NCBI Taxonomy" id="242606"/>
    <lineage>
        <taxon>Bacteria</taxon>
        <taxon>Pseudomonadati</taxon>
        <taxon>Pseudomonadota</taxon>
        <taxon>Gammaproteobacteria</taxon>
        <taxon>Lysobacterales</taxon>
        <taxon>Rhodanobacteraceae</taxon>
        <taxon>Luteibacter</taxon>
    </lineage>
</organism>
<name>A0A4R3Z1A9_9GAMM</name>
<evidence type="ECO:0000313" key="3">
    <source>
        <dbReference type="Proteomes" id="UP000295645"/>
    </source>
</evidence>
<protein>
    <submittedName>
        <fullName evidence="2">Glycosyl transferase family 4</fullName>
    </submittedName>
</protein>
<dbReference type="RefSeq" id="WP_207906750.1">
    <property type="nucleotide sequence ID" value="NZ_SMCS01000001.1"/>
</dbReference>
<dbReference type="AlphaFoldDB" id="A0A4R3Z1A9"/>
<dbReference type="InterPro" id="IPR022623">
    <property type="entry name" value="Glyco_trans_4"/>
</dbReference>